<evidence type="ECO:0000313" key="3">
    <source>
        <dbReference type="Proteomes" id="UP000635335"/>
    </source>
</evidence>
<dbReference type="EMBL" id="JADUMB010000001">
    <property type="protein sequence ID" value="MBH1918917.1"/>
    <property type="molecule type" value="Genomic_DNA"/>
</dbReference>
<reference evidence="2 3" key="1">
    <citation type="submission" date="2020-11" db="EMBL/GenBank/DDBJ databases">
        <title>Enhanced detection system for hospital associated transmission using whole genome sequencing surveillance.</title>
        <authorList>
            <person name="Harrison L.H."/>
            <person name="Van Tyne D."/>
            <person name="Marsh J.W."/>
            <person name="Griffith M.P."/>
            <person name="Snyder D.J."/>
            <person name="Cooper V.S."/>
            <person name="Mustapha M."/>
        </authorList>
    </citation>
    <scope>NUCLEOTIDE SEQUENCE [LARGE SCALE GENOMIC DNA]</scope>
    <source>
        <strain evidence="2 3">SER00227</strain>
    </source>
</reference>
<keyword evidence="3" id="KW-1185">Reference proteome</keyword>
<organism evidence="2 3">
    <name type="scientific">Serratia surfactantfaciens</name>
    <dbReference type="NCBI Taxonomy" id="2741499"/>
    <lineage>
        <taxon>Bacteria</taxon>
        <taxon>Pseudomonadati</taxon>
        <taxon>Pseudomonadota</taxon>
        <taxon>Gammaproteobacteria</taxon>
        <taxon>Enterobacterales</taxon>
        <taxon>Yersiniaceae</taxon>
        <taxon>Serratia</taxon>
    </lineage>
</organism>
<dbReference type="Proteomes" id="UP000635335">
    <property type="component" value="Unassembled WGS sequence"/>
</dbReference>
<proteinExistence type="predicted"/>
<protein>
    <recommendedName>
        <fullName evidence="4">DUF2635 domain-containing protein</fullName>
    </recommendedName>
</protein>
<sequence>MSKTMLYKPGTMITCGRFNLDYVIVDEDEVASHLASGWKVHPDETESAEPERKKSGRKPKVVDDGENKG</sequence>
<name>A0ABS0LUD6_9GAMM</name>
<accession>A0ABS0LUD6</accession>
<feature type="compositionally biased region" description="Basic and acidic residues" evidence="1">
    <location>
        <begin position="40"/>
        <end position="53"/>
    </location>
</feature>
<comment type="caution">
    <text evidence="2">The sequence shown here is derived from an EMBL/GenBank/DDBJ whole genome shotgun (WGS) entry which is preliminary data.</text>
</comment>
<feature type="region of interest" description="Disordered" evidence="1">
    <location>
        <begin position="36"/>
        <end position="69"/>
    </location>
</feature>
<gene>
    <name evidence="2" type="ORF">I5U16_01925</name>
</gene>
<evidence type="ECO:0000256" key="1">
    <source>
        <dbReference type="SAM" id="MobiDB-lite"/>
    </source>
</evidence>
<dbReference type="RefSeq" id="WP_197667617.1">
    <property type="nucleotide sequence ID" value="NZ_JADUMB010000001.1"/>
</dbReference>
<evidence type="ECO:0008006" key="4">
    <source>
        <dbReference type="Google" id="ProtNLM"/>
    </source>
</evidence>
<feature type="compositionally biased region" description="Basic and acidic residues" evidence="1">
    <location>
        <begin position="60"/>
        <end position="69"/>
    </location>
</feature>
<evidence type="ECO:0000313" key="2">
    <source>
        <dbReference type="EMBL" id="MBH1918917.1"/>
    </source>
</evidence>